<gene>
    <name evidence="2" type="ORF">KF707C_690</name>
</gene>
<reference evidence="3" key="1">
    <citation type="submission" date="2015-05" db="EMBL/GenBank/DDBJ databases">
        <title>Draft genome sequencing of a biphenyl-degrading bacterium, Pseudomonas balearica KF707 (=NBRC110670).</title>
        <authorList>
            <person name="Kimura N."/>
            <person name="Hirose J."/>
            <person name="Watanabe T."/>
            <person name="Suenaga H."/>
            <person name="Fujihara H."/>
            <person name="Noguchi M."/>
            <person name="Hashimoto M."/>
            <person name="Shimodaira J."/>
            <person name="Tsuchikane K."/>
            <person name="Hosoyama A."/>
            <person name="Yamazoe A."/>
            <person name="Fujita N."/>
            <person name="Furukawa K."/>
        </authorList>
    </citation>
    <scope>NUCLEOTIDE SEQUENCE [LARGE SCALE GENOMIC DNA]</scope>
    <source>
        <strain evidence="3">DSM 10086 / NBRC 110670 / KF707</strain>
    </source>
</reference>
<sequence>MTLGRLGCSRPGHQLPSRMKRPDSSDHDRRPLTHLNRDRCPSSP</sequence>
<dbReference type="AlphaFoldDB" id="A0AAD1FDA3"/>
<dbReference type="KEGG" id="pfuw:KF707C_690"/>
<evidence type="ECO:0000313" key="2">
    <source>
        <dbReference type="EMBL" id="BAU71757.1"/>
    </source>
</evidence>
<keyword evidence="3" id="KW-1185">Reference proteome</keyword>
<proteinExistence type="predicted"/>
<evidence type="ECO:0000313" key="3">
    <source>
        <dbReference type="Proteomes" id="UP000218554"/>
    </source>
</evidence>
<accession>A0AAD1FDA3</accession>
<dbReference type="Proteomes" id="UP000218554">
    <property type="component" value="Chromosome"/>
</dbReference>
<protein>
    <submittedName>
        <fullName evidence="2">Uncharacterized protein</fullName>
    </submittedName>
</protein>
<organism evidence="2 3">
    <name type="scientific">Metapseudomonas furukawaii</name>
    <name type="common">Pseudomonas furukawaii</name>
    <dbReference type="NCBI Taxonomy" id="1149133"/>
    <lineage>
        <taxon>Bacteria</taxon>
        <taxon>Pseudomonadati</taxon>
        <taxon>Pseudomonadota</taxon>
        <taxon>Gammaproteobacteria</taxon>
        <taxon>Pseudomonadales</taxon>
        <taxon>Pseudomonadaceae</taxon>
        <taxon>Metapseudomonas</taxon>
    </lineage>
</organism>
<feature type="region of interest" description="Disordered" evidence="1">
    <location>
        <begin position="1"/>
        <end position="44"/>
    </location>
</feature>
<name>A0AAD1FDA3_METFU</name>
<feature type="compositionally biased region" description="Basic and acidic residues" evidence="1">
    <location>
        <begin position="20"/>
        <end position="44"/>
    </location>
</feature>
<dbReference type="EMBL" id="AP014862">
    <property type="protein sequence ID" value="BAU71757.1"/>
    <property type="molecule type" value="Genomic_DNA"/>
</dbReference>
<reference evidence="2 3" key="2">
    <citation type="journal article" date="2017" name="Int. J. Syst. Evol. Microbiol.">
        <title>Pseudomonas furukawaii sp. nov., a polychlorinated biphenyl-degrading bacterium isolated from biphenyl-contaminated soil in Japan.</title>
        <authorList>
            <person name="Kimura N."/>
            <person name="Watanabe T."/>
            <person name="Suenaga H."/>
            <person name="Fujihara H."/>
            <person name="Futagami T."/>
            <person name="Goto M."/>
            <person name="Hanada S."/>
            <person name="Hirose J."/>
        </authorList>
    </citation>
    <scope>NUCLEOTIDE SEQUENCE [LARGE SCALE GENOMIC DNA]</scope>
    <source>
        <strain evidence="3">DSM 10086 / NBRC 110670 / KF707</strain>
    </source>
</reference>
<evidence type="ECO:0000256" key="1">
    <source>
        <dbReference type="SAM" id="MobiDB-lite"/>
    </source>
</evidence>